<evidence type="ECO:0000313" key="8">
    <source>
        <dbReference type="EMBL" id="MDY5167903.1"/>
    </source>
</evidence>
<dbReference type="InterPro" id="IPR013849">
    <property type="entry name" value="DNA_helicase_Holl-junc_RuvA_I"/>
</dbReference>
<dbReference type="Gene3D" id="1.10.8.10">
    <property type="entry name" value="DNA helicase RuvA subunit, C-terminal domain"/>
    <property type="match status" value="1"/>
</dbReference>
<keyword evidence="4 6" id="KW-0233">DNA recombination</keyword>
<evidence type="ECO:0000313" key="11">
    <source>
        <dbReference type="Proteomes" id="UP001276902"/>
    </source>
</evidence>
<dbReference type="GO" id="GO:0016787">
    <property type="term" value="F:hydrolase activity"/>
    <property type="evidence" value="ECO:0007669"/>
    <property type="project" value="UniProtKB-KW"/>
</dbReference>
<gene>
    <name evidence="6 8" type="primary">ruvA</name>
    <name evidence="9" type="ORF">DES51_12137</name>
    <name evidence="8" type="ORF">MQE39_07220</name>
</gene>
<dbReference type="InterPro" id="IPR003583">
    <property type="entry name" value="Hlx-hairpin-Hlx_DNA-bd_motif"/>
</dbReference>
<dbReference type="GO" id="GO:0005524">
    <property type="term" value="F:ATP binding"/>
    <property type="evidence" value="ECO:0007669"/>
    <property type="project" value="InterPro"/>
</dbReference>
<keyword evidence="8" id="KW-0378">Hydrolase</keyword>
<dbReference type="GeneID" id="94439354"/>
<keyword evidence="5 6" id="KW-0234">DNA repair</keyword>
<comment type="caution">
    <text evidence="6">Lacks conserved residue(s) required for the propagation of feature annotation.</text>
</comment>
<dbReference type="Pfam" id="PF07499">
    <property type="entry name" value="RuvA_C"/>
    <property type="match status" value="1"/>
</dbReference>
<evidence type="ECO:0000256" key="1">
    <source>
        <dbReference type="ARBA" id="ARBA00022490"/>
    </source>
</evidence>
<keyword evidence="10" id="KW-1185">Reference proteome</keyword>
<dbReference type="OrthoDB" id="5293449at2"/>
<evidence type="ECO:0000256" key="5">
    <source>
        <dbReference type="ARBA" id="ARBA00023204"/>
    </source>
</evidence>
<feature type="domain" description="Helix-hairpin-helix DNA-binding motif class 1" evidence="7">
    <location>
        <begin position="70"/>
        <end position="89"/>
    </location>
</feature>
<dbReference type="InterPro" id="IPR012340">
    <property type="entry name" value="NA-bd_OB-fold"/>
</dbReference>
<dbReference type="InterPro" id="IPR036267">
    <property type="entry name" value="RuvA_C_sf"/>
</dbReference>
<dbReference type="GO" id="GO:0006281">
    <property type="term" value="P:DNA repair"/>
    <property type="evidence" value="ECO:0007669"/>
    <property type="project" value="UniProtKB-UniRule"/>
</dbReference>
<organism evidence="8 11">
    <name type="scientific">Dielma fastidiosa</name>
    <dbReference type="NCBI Taxonomy" id="1034346"/>
    <lineage>
        <taxon>Bacteria</taxon>
        <taxon>Bacillati</taxon>
        <taxon>Bacillota</taxon>
        <taxon>Erysipelotrichia</taxon>
        <taxon>Erysipelotrichales</taxon>
        <taxon>Erysipelotrichaceae</taxon>
        <taxon>Dielma</taxon>
    </lineage>
</organism>
<evidence type="ECO:0000256" key="6">
    <source>
        <dbReference type="HAMAP-Rule" id="MF_00031"/>
    </source>
</evidence>
<evidence type="ECO:0000256" key="2">
    <source>
        <dbReference type="ARBA" id="ARBA00022763"/>
    </source>
</evidence>
<keyword evidence="9" id="KW-0347">Helicase</keyword>
<keyword evidence="2 6" id="KW-0227">DNA damage</keyword>
<name>A0A2V2FSV1_9FIRM</name>
<comment type="subcellular location">
    <subcellularLocation>
        <location evidence="6">Cytoplasm</location>
    </subcellularLocation>
</comment>
<dbReference type="STRING" id="1034346.GCA_000313565_01460"/>
<evidence type="ECO:0000313" key="9">
    <source>
        <dbReference type="EMBL" id="PXX75054.1"/>
    </source>
</evidence>
<dbReference type="GO" id="GO:0006310">
    <property type="term" value="P:DNA recombination"/>
    <property type="evidence" value="ECO:0007669"/>
    <property type="project" value="UniProtKB-UniRule"/>
</dbReference>
<dbReference type="SMART" id="SM00278">
    <property type="entry name" value="HhH1"/>
    <property type="match status" value="2"/>
</dbReference>
<evidence type="ECO:0000259" key="7">
    <source>
        <dbReference type="SMART" id="SM00278"/>
    </source>
</evidence>
<dbReference type="InterPro" id="IPR010994">
    <property type="entry name" value="RuvA_2-like"/>
</dbReference>
<comment type="subunit">
    <text evidence="6">Homotetramer. Forms an RuvA(8)-RuvB(12)-Holliday junction (HJ) complex. HJ DNA is sandwiched between 2 RuvA tetramers; dsDNA enters through RuvA and exits via RuvB. An RuvB hexamer assembles on each DNA strand where it exits the tetramer. Each RuvB hexamer is contacted by two RuvA subunits (via domain III) on 2 adjacent RuvB subunits; this complex drives branch migration. In the full resolvosome a probable DNA-RuvA(4)-RuvB(12)-RuvC(2) complex forms which resolves the HJ.</text>
</comment>
<dbReference type="Proteomes" id="UP001276902">
    <property type="component" value="Unassembled WGS sequence"/>
</dbReference>
<evidence type="ECO:0000256" key="3">
    <source>
        <dbReference type="ARBA" id="ARBA00023125"/>
    </source>
</evidence>
<dbReference type="GO" id="GO:0005737">
    <property type="term" value="C:cytoplasm"/>
    <property type="evidence" value="ECO:0007669"/>
    <property type="project" value="UniProtKB-SubCell"/>
</dbReference>
<dbReference type="SUPFAM" id="SSF46929">
    <property type="entry name" value="DNA helicase RuvA subunit, C-terminal domain"/>
    <property type="match status" value="1"/>
</dbReference>
<protein>
    <recommendedName>
        <fullName evidence="6">Holliday junction branch migration complex subunit RuvA</fullName>
    </recommendedName>
</protein>
<reference evidence="8" key="2">
    <citation type="submission" date="2022-03" db="EMBL/GenBank/DDBJ databases">
        <title>First case of bacteraemia caused by Dielma fastidiosa in a patient hospitalised with diverticulitis.</title>
        <authorList>
            <person name="Forman-Ankjaer B."/>
            <person name="Hvid-Jensen F."/>
            <person name="Kobel C.M."/>
            <person name="Greve T."/>
        </authorList>
    </citation>
    <scope>NUCLEOTIDE SEQUENCE</scope>
    <source>
        <strain evidence="8">AUH_DF_2021</strain>
    </source>
</reference>
<comment type="caution">
    <text evidence="8">The sequence shown here is derived from an EMBL/GenBank/DDBJ whole genome shotgun (WGS) entry which is preliminary data.</text>
</comment>
<accession>A0A2V2FSV1</accession>
<keyword evidence="3 6" id="KW-0238">DNA-binding</keyword>
<proteinExistence type="inferred from homology"/>
<dbReference type="Pfam" id="PF01330">
    <property type="entry name" value="RuvA_N"/>
    <property type="match status" value="1"/>
</dbReference>
<dbReference type="Proteomes" id="UP000247612">
    <property type="component" value="Unassembled WGS sequence"/>
</dbReference>
<dbReference type="Gene3D" id="2.40.50.140">
    <property type="entry name" value="Nucleic acid-binding proteins"/>
    <property type="match status" value="1"/>
</dbReference>
<feature type="domain" description="Helix-hairpin-helix DNA-binding motif class 1" evidence="7">
    <location>
        <begin position="105"/>
        <end position="124"/>
    </location>
</feature>
<dbReference type="CDD" id="cd14332">
    <property type="entry name" value="UBA_RuvA_C"/>
    <property type="match status" value="1"/>
</dbReference>
<evidence type="ECO:0000256" key="4">
    <source>
        <dbReference type="ARBA" id="ARBA00023172"/>
    </source>
</evidence>
<comment type="domain">
    <text evidence="6">Has three domains with a flexible linker between the domains II and III and assumes an 'L' shape. Domain III is highly mobile and contacts RuvB.</text>
</comment>
<keyword evidence="1 6" id="KW-0963">Cytoplasm</keyword>
<dbReference type="AlphaFoldDB" id="A0A2V2FSV1"/>
<feature type="region of interest" description="Domain III" evidence="6">
    <location>
        <begin position="147"/>
        <end position="194"/>
    </location>
</feature>
<reference evidence="9 10" key="1">
    <citation type="submission" date="2018-05" db="EMBL/GenBank/DDBJ databases">
        <title>Genomic Encyclopedia of Type Strains, Phase IV (KMG-IV): sequencing the most valuable type-strain genomes for metagenomic binning, comparative biology and taxonomic classification.</title>
        <authorList>
            <person name="Goeker M."/>
        </authorList>
    </citation>
    <scope>NUCLEOTIDE SEQUENCE [LARGE SCALE GENOMIC DNA]</scope>
    <source>
        <strain evidence="9 10">JC118</strain>
    </source>
</reference>
<sequence length="194" mass="21519">MIAFVKGIVFRTLKDYVILDNNGIGYQIFTPNPQSFQYGSEVTLFTYQHVREDAILLFGFAKWEEYELFLRLIEVKGLGPKTAVNILSVSSAARLVEAIEQNDVAYLKSMPGIGAKTAQQIVLDLKNKLVVVESELGGKKEVLSDSLQDANDALLALGYKQSEINKVLKQVSAMEYAGSDEAIRLSLNLLANRK</sequence>
<dbReference type="GO" id="GO:0000400">
    <property type="term" value="F:four-way junction DNA binding"/>
    <property type="evidence" value="ECO:0007669"/>
    <property type="project" value="UniProtKB-UniRule"/>
</dbReference>
<keyword evidence="9" id="KW-0067">ATP-binding</keyword>
<dbReference type="RefSeq" id="WP_022937763.1">
    <property type="nucleotide sequence ID" value="NZ_BAABZA010000001.1"/>
</dbReference>
<comment type="similarity">
    <text evidence="6">Belongs to the RuvA family.</text>
</comment>
<dbReference type="SUPFAM" id="SSF47781">
    <property type="entry name" value="RuvA domain 2-like"/>
    <property type="match status" value="1"/>
</dbReference>
<dbReference type="EMBL" id="QJKH01000021">
    <property type="protein sequence ID" value="PXX75054.1"/>
    <property type="molecule type" value="Genomic_DNA"/>
</dbReference>
<dbReference type="Pfam" id="PF14520">
    <property type="entry name" value="HHH_5"/>
    <property type="match status" value="1"/>
</dbReference>
<dbReference type="SUPFAM" id="SSF50249">
    <property type="entry name" value="Nucleic acid-binding proteins"/>
    <property type="match status" value="1"/>
</dbReference>
<dbReference type="HAMAP" id="MF_00031">
    <property type="entry name" value="DNA_HJ_migration_RuvA"/>
    <property type="match status" value="1"/>
</dbReference>
<dbReference type="NCBIfam" id="TIGR00084">
    <property type="entry name" value="ruvA"/>
    <property type="match status" value="1"/>
</dbReference>
<dbReference type="InterPro" id="IPR000085">
    <property type="entry name" value="RuvA"/>
</dbReference>
<keyword evidence="9" id="KW-0547">Nucleotide-binding</keyword>
<dbReference type="InterPro" id="IPR011114">
    <property type="entry name" value="RuvA_C"/>
</dbReference>
<evidence type="ECO:0000313" key="10">
    <source>
        <dbReference type="Proteomes" id="UP000247612"/>
    </source>
</evidence>
<comment type="function">
    <text evidence="6">The RuvA-RuvB-RuvC complex processes Holliday junction (HJ) DNA during genetic recombination and DNA repair, while the RuvA-RuvB complex plays an important role in the rescue of blocked DNA replication forks via replication fork reversal (RFR). RuvA specifically binds to HJ cruciform DNA, conferring on it an open structure. The RuvB hexamer acts as an ATP-dependent pump, pulling dsDNA into and through the RuvAB complex. HJ branch migration allows RuvC to scan DNA until it finds its consensus sequence, where it cleaves and resolves the cruciform DNA.</text>
</comment>
<dbReference type="Gene3D" id="1.10.150.20">
    <property type="entry name" value="5' to 3' exonuclease, C-terminal subdomain"/>
    <property type="match status" value="1"/>
</dbReference>
<dbReference type="GO" id="GO:0048476">
    <property type="term" value="C:Holliday junction resolvase complex"/>
    <property type="evidence" value="ECO:0007669"/>
    <property type="project" value="UniProtKB-UniRule"/>
</dbReference>
<dbReference type="GO" id="GO:0009378">
    <property type="term" value="F:four-way junction helicase activity"/>
    <property type="evidence" value="ECO:0007669"/>
    <property type="project" value="InterPro"/>
</dbReference>
<dbReference type="EMBL" id="JALDAW010000011">
    <property type="protein sequence ID" value="MDY5167903.1"/>
    <property type="molecule type" value="Genomic_DNA"/>
</dbReference>
<dbReference type="GO" id="GO:0009379">
    <property type="term" value="C:Holliday junction helicase complex"/>
    <property type="evidence" value="ECO:0007669"/>
    <property type="project" value="InterPro"/>
</dbReference>